<dbReference type="Gene3D" id="3.40.190.10">
    <property type="entry name" value="Periplasmic binding protein-like II"/>
    <property type="match status" value="1"/>
</dbReference>
<accession>A0A0G0KMQ4</accession>
<evidence type="ECO:0000313" key="2">
    <source>
        <dbReference type="Proteomes" id="UP000034324"/>
    </source>
</evidence>
<dbReference type="InterPro" id="IPR006059">
    <property type="entry name" value="SBP"/>
</dbReference>
<protein>
    <recommendedName>
        <fullName evidence="3">Extracellular solute-binding protein</fullName>
    </recommendedName>
</protein>
<dbReference type="PANTHER" id="PTHR43649:SF12">
    <property type="entry name" value="DIACETYLCHITOBIOSE BINDING PROTEIN DASA"/>
    <property type="match status" value="1"/>
</dbReference>
<dbReference type="Proteomes" id="UP000034324">
    <property type="component" value="Unassembled WGS sequence"/>
</dbReference>
<sequence>NSQILAVPMEIDGLALYYNEEILNGVGGQVPKSWQEVINTAIKMTVRDQSGQIQTAGAALGTSGNVDHFSDILGLLILQQPGASLENPASPQVAEILRFYTGFVTDPRKKTWDVNLPKSTDMFASGRLGFYFAPSWRAHELRVTNPNLKFKITPVPQLTASKPVTWASFWVEGVAKTSKHPKEAWQFVKFLVSAEAEKLFYQEASKIRLFGEPYSRVDLAGEMINDPIAGAFVSQGPYYKSWYLSSNTMDGGINDEIIKYFEDAINSTLAGGDPQAALQTVASGVKQVLDKYTKPVLVPTGK</sequence>
<dbReference type="PANTHER" id="PTHR43649">
    <property type="entry name" value="ARABINOSE-BINDING PROTEIN-RELATED"/>
    <property type="match status" value="1"/>
</dbReference>
<comment type="caution">
    <text evidence="1">The sequence shown here is derived from an EMBL/GenBank/DDBJ whole genome shotgun (WGS) entry which is preliminary data.</text>
</comment>
<dbReference type="Pfam" id="PF13416">
    <property type="entry name" value="SBP_bac_8"/>
    <property type="match status" value="1"/>
</dbReference>
<dbReference type="InterPro" id="IPR050490">
    <property type="entry name" value="Bact_solute-bd_prot1"/>
</dbReference>
<name>A0A0G0KMQ4_9BACT</name>
<evidence type="ECO:0008006" key="3">
    <source>
        <dbReference type="Google" id="ProtNLM"/>
    </source>
</evidence>
<reference evidence="1 2" key="1">
    <citation type="journal article" date="2015" name="Nature">
        <title>rRNA introns, odd ribosomes, and small enigmatic genomes across a large radiation of phyla.</title>
        <authorList>
            <person name="Brown C.T."/>
            <person name="Hug L.A."/>
            <person name="Thomas B.C."/>
            <person name="Sharon I."/>
            <person name="Castelle C.J."/>
            <person name="Singh A."/>
            <person name="Wilkins M.J."/>
            <person name="Williams K.H."/>
            <person name="Banfield J.F."/>
        </authorList>
    </citation>
    <scope>NUCLEOTIDE SEQUENCE [LARGE SCALE GENOMIC DNA]</scope>
</reference>
<dbReference type="EMBL" id="LBVC01000062">
    <property type="protein sequence ID" value="KKQ76745.1"/>
    <property type="molecule type" value="Genomic_DNA"/>
</dbReference>
<gene>
    <name evidence="1" type="ORF">US99_C0062G0008</name>
</gene>
<organism evidence="1 2">
    <name type="scientific">Candidatus Daviesbacteria bacterium GW2011_GWF2_38_6</name>
    <dbReference type="NCBI Taxonomy" id="1618432"/>
    <lineage>
        <taxon>Bacteria</taxon>
        <taxon>Candidatus Daviesiibacteriota</taxon>
    </lineage>
</organism>
<dbReference type="AlphaFoldDB" id="A0A0G0KMQ4"/>
<proteinExistence type="predicted"/>
<feature type="non-terminal residue" evidence="1">
    <location>
        <position position="1"/>
    </location>
</feature>
<dbReference type="SUPFAM" id="SSF53850">
    <property type="entry name" value="Periplasmic binding protein-like II"/>
    <property type="match status" value="1"/>
</dbReference>
<evidence type="ECO:0000313" key="1">
    <source>
        <dbReference type="EMBL" id="KKQ76745.1"/>
    </source>
</evidence>